<dbReference type="InterPro" id="IPR012337">
    <property type="entry name" value="RNaseH-like_sf"/>
</dbReference>
<evidence type="ECO:0000313" key="2">
    <source>
        <dbReference type="Proteomes" id="UP000504603"/>
    </source>
</evidence>
<dbReference type="InterPro" id="IPR054722">
    <property type="entry name" value="PolX-like_BBD"/>
</dbReference>
<dbReference type="Pfam" id="PF22936">
    <property type="entry name" value="Pol_BBD"/>
    <property type="match status" value="1"/>
</dbReference>
<sequence length="429" mass="48496">MVNFLLVIFCKKTNHVEKDCWYKNKQVYYCDYCNKDGHMEKFCYAKQNQAQNPQQQANCADNNLETNLLFVASHISNNESTSWLIDSGCTTHMAKDINPFSQIEKSIQSKVVLVHGETILAEGKGTVVMHTKQGEKILSNVLYVPRLSKNLLNIAQLLHNNFFVVSKDQDSAIYDPHGVEIKLPKKFWAEAVCAAIFLLNRLPTRAVKDKTPYEAWSDNQDPHSNDDDLVDATGDGSNYKIAVTKAELEMINKNNTWELVDQPQGDLTLIGYADSDWAGYVDDSKSTYGYVFSFGTGVFSWKSRKQEVVAQPTAEAEYILAASAANQAIWLRKLLDDLGFKPEEPTTLFCDNKSAIAIALNPVQHGRTKHIKVKFHLLRKAENVGEIKLIFCSSEEQLADILKKALPHRQFVFLHQKLGVTKKNLKQEC</sequence>
<accession>A0A6J1D946</accession>
<gene>
    <name evidence="3" type="primary">LOC111018511</name>
</gene>
<dbReference type="OrthoDB" id="1418791at2759"/>
<dbReference type="KEGG" id="mcha:111018511"/>
<dbReference type="AlphaFoldDB" id="A0A6J1D946"/>
<dbReference type="CDD" id="cd09272">
    <property type="entry name" value="RNase_HI_RT_Ty1"/>
    <property type="match status" value="1"/>
</dbReference>
<evidence type="ECO:0000259" key="1">
    <source>
        <dbReference type="Pfam" id="PF22936"/>
    </source>
</evidence>
<protein>
    <submittedName>
        <fullName evidence="3">Uncharacterized protein LOC111018511</fullName>
    </submittedName>
</protein>
<dbReference type="Proteomes" id="UP000504603">
    <property type="component" value="Unplaced"/>
</dbReference>
<name>A0A6J1D946_MOMCH</name>
<dbReference type="PANTHER" id="PTHR11439:SF502">
    <property type="entry name" value="SECRETED RXLR EFFECTOR PROTEIN 161-LIKE"/>
    <property type="match status" value="1"/>
</dbReference>
<feature type="domain" description="Retrovirus-related Pol polyprotein from transposon TNT 1-94-like beta-barrel" evidence="1">
    <location>
        <begin position="83"/>
        <end position="161"/>
    </location>
</feature>
<reference evidence="3" key="1">
    <citation type="submission" date="2025-08" db="UniProtKB">
        <authorList>
            <consortium name="RefSeq"/>
        </authorList>
    </citation>
    <scope>IDENTIFICATION</scope>
    <source>
        <strain evidence="3">OHB3-1</strain>
    </source>
</reference>
<dbReference type="RefSeq" id="XP_022150313.1">
    <property type="nucleotide sequence ID" value="XM_022294621.1"/>
</dbReference>
<evidence type="ECO:0000313" key="3">
    <source>
        <dbReference type="RefSeq" id="XP_022150313.1"/>
    </source>
</evidence>
<dbReference type="PANTHER" id="PTHR11439">
    <property type="entry name" value="GAG-POL-RELATED RETROTRANSPOSON"/>
    <property type="match status" value="1"/>
</dbReference>
<dbReference type="GeneID" id="111018511"/>
<dbReference type="SUPFAM" id="SSF53098">
    <property type="entry name" value="Ribonuclease H-like"/>
    <property type="match status" value="1"/>
</dbReference>
<proteinExistence type="predicted"/>
<keyword evidence="2" id="KW-1185">Reference proteome</keyword>
<organism evidence="2 3">
    <name type="scientific">Momordica charantia</name>
    <name type="common">Bitter gourd</name>
    <name type="synonym">Balsam pear</name>
    <dbReference type="NCBI Taxonomy" id="3673"/>
    <lineage>
        <taxon>Eukaryota</taxon>
        <taxon>Viridiplantae</taxon>
        <taxon>Streptophyta</taxon>
        <taxon>Embryophyta</taxon>
        <taxon>Tracheophyta</taxon>
        <taxon>Spermatophyta</taxon>
        <taxon>Magnoliopsida</taxon>
        <taxon>eudicotyledons</taxon>
        <taxon>Gunneridae</taxon>
        <taxon>Pentapetalae</taxon>
        <taxon>rosids</taxon>
        <taxon>fabids</taxon>
        <taxon>Cucurbitales</taxon>
        <taxon>Cucurbitaceae</taxon>
        <taxon>Momordiceae</taxon>
        <taxon>Momordica</taxon>
    </lineage>
</organism>